<keyword evidence="2 5" id="KW-0812">Transmembrane</keyword>
<evidence type="ECO:0000256" key="5">
    <source>
        <dbReference type="SAM" id="Phobius"/>
    </source>
</evidence>
<evidence type="ECO:0000256" key="1">
    <source>
        <dbReference type="ARBA" id="ARBA00004141"/>
    </source>
</evidence>
<feature type="transmembrane region" description="Helical" evidence="5">
    <location>
        <begin position="65"/>
        <end position="90"/>
    </location>
</feature>
<comment type="caution">
    <text evidence="7">The sequence shown here is derived from an EMBL/GenBank/DDBJ whole genome shotgun (WGS) entry which is preliminary data.</text>
</comment>
<feature type="transmembrane region" description="Helical" evidence="5">
    <location>
        <begin position="135"/>
        <end position="155"/>
    </location>
</feature>
<feature type="transmembrane region" description="Helical" evidence="5">
    <location>
        <begin position="161"/>
        <end position="180"/>
    </location>
</feature>
<feature type="transmembrane region" description="Helical" evidence="5">
    <location>
        <begin position="20"/>
        <end position="44"/>
    </location>
</feature>
<dbReference type="InterPro" id="IPR013130">
    <property type="entry name" value="Fe3_Rdtase_TM_dom"/>
</dbReference>
<evidence type="ECO:0000259" key="6">
    <source>
        <dbReference type="Pfam" id="PF01794"/>
    </source>
</evidence>
<keyword evidence="3 5" id="KW-1133">Transmembrane helix</keyword>
<evidence type="ECO:0000256" key="3">
    <source>
        <dbReference type="ARBA" id="ARBA00022989"/>
    </source>
</evidence>
<feature type="transmembrane region" description="Helical" evidence="5">
    <location>
        <begin position="102"/>
        <end position="123"/>
    </location>
</feature>
<comment type="subcellular location">
    <subcellularLocation>
        <location evidence="1">Membrane</location>
        <topology evidence="1">Multi-pass membrane protein</topology>
    </subcellularLocation>
</comment>
<proteinExistence type="predicted"/>
<dbReference type="RefSeq" id="WP_378266937.1">
    <property type="nucleotide sequence ID" value="NZ_JBHUKR010000009.1"/>
</dbReference>
<dbReference type="Proteomes" id="UP001597417">
    <property type="component" value="Unassembled WGS sequence"/>
</dbReference>
<accession>A0ABW5FXE4</accession>
<evidence type="ECO:0000256" key="4">
    <source>
        <dbReference type="ARBA" id="ARBA00023136"/>
    </source>
</evidence>
<keyword evidence="8" id="KW-1185">Reference proteome</keyword>
<reference evidence="8" key="1">
    <citation type="journal article" date="2019" name="Int. J. Syst. Evol. Microbiol.">
        <title>The Global Catalogue of Microorganisms (GCM) 10K type strain sequencing project: providing services to taxonomists for standard genome sequencing and annotation.</title>
        <authorList>
            <consortium name="The Broad Institute Genomics Platform"/>
            <consortium name="The Broad Institute Genome Sequencing Center for Infectious Disease"/>
            <person name="Wu L."/>
            <person name="Ma J."/>
        </authorList>
    </citation>
    <scope>NUCLEOTIDE SEQUENCE [LARGE SCALE GENOMIC DNA]</scope>
    <source>
        <strain evidence="8">CGMCC 4.7645</strain>
    </source>
</reference>
<evidence type="ECO:0000313" key="7">
    <source>
        <dbReference type="EMBL" id="MFD2418945.1"/>
    </source>
</evidence>
<dbReference type="Pfam" id="PF01794">
    <property type="entry name" value="Ferric_reduct"/>
    <property type="match status" value="1"/>
</dbReference>
<sequence>MSMVLAQASGDDGLRHIAQYSARLSFVFMCLTLAWGVFTATGWIRNVTGRKAVRGSHMVMATLTLAFGGIHALCFVFLSSGALSFAYIAVPFSVPGALARHEFGVIGFELMLAIALTAGLYRFTSYRRWLYLHRVAYLAVPLTAIHSFFGAIANGHLALDWLVGTILLVPALLMSLLRFMPVRTLERIGLIEEQV</sequence>
<keyword evidence="4 5" id="KW-0472">Membrane</keyword>
<evidence type="ECO:0000313" key="8">
    <source>
        <dbReference type="Proteomes" id="UP001597417"/>
    </source>
</evidence>
<feature type="domain" description="Ferric oxidoreductase" evidence="6">
    <location>
        <begin position="23"/>
        <end position="143"/>
    </location>
</feature>
<name>A0ABW5FXE4_9PSEU</name>
<organism evidence="7 8">
    <name type="scientific">Amycolatopsis pigmentata</name>
    <dbReference type="NCBI Taxonomy" id="450801"/>
    <lineage>
        <taxon>Bacteria</taxon>
        <taxon>Bacillati</taxon>
        <taxon>Actinomycetota</taxon>
        <taxon>Actinomycetes</taxon>
        <taxon>Pseudonocardiales</taxon>
        <taxon>Pseudonocardiaceae</taxon>
        <taxon>Amycolatopsis</taxon>
    </lineage>
</organism>
<evidence type="ECO:0000256" key="2">
    <source>
        <dbReference type="ARBA" id="ARBA00022692"/>
    </source>
</evidence>
<protein>
    <submittedName>
        <fullName evidence="7">Ferric reductase-like transmembrane domain-containing protein</fullName>
    </submittedName>
</protein>
<dbReference type="EMBL" id="JBHUKR010000009">
    <property type="protein sequence ID" value="MFD2418945.1"/>
    <property type="molecule type" value="Genomic_DNA"/>
</dbReference>
<gene>
    <name evidence="7" type="ORF">ACFSXZ_21680</name>
</gene>